<dbReference type="AlphaFoldDB" id="W2XYU6"/>
<dbReference type="EMBL" id="ANIY01005357">
    <property type="protein sequence ID" value="ETP27871.1"/>
    <property type="molecule type" value="Genomic_DNA"/>
</dbReference>
<dbReference type="Proteomes" id="UP000018948">
    <property type="component" value="Unassembled WGS sequence"/>
</dbReference>
<evidence type="ECO:0000313" key="2">
    <source>
        <dbReference type="EMBL" id="ETP27871.1"/>
    </source>
</evidence>
<organism evidence="2 3">
    <name type="scientific">Phytophthora nicotianae P10297</name>
    <dbReference type="NCBI Taxonomy" id="1317064"/>
    <lineage>
        <taxon>Eukaryota</taxon>
        <taxon>Sar</taxon>
        <taxon>Stramenopiles</taxon>
        <taxon>Oomycota</taxon>
        <taxon>Peronosporomycetes</taxon>
        <taxon>Peronosporales</taxon>
        <taxon>Peronosporaceae</taxon>
        <taxon>Phytophthora</taxon>
    </lineage>
</organism>
<name>W2XYU6_PHYNI</name>
<dbReference type="OrthoDB" id="10403749at2759"/>
<gene>
    <name evidence="2" type="ORF">F442_22845</name>
</gene>
<evidence type="ECO:0000256" key="1">
    <source>
        <dbReference type="SAM" id="MobiDB-lite"/>
    </source>
</evidence>
<dbReference type="InterPro" id="IPR046341">
    <property type="entry name" value="SET_dom_sf"/>
</dbReference>
<dbReference type="SUPFAM" id="SSF82199">
    <property type="entry name" value="SET domain"/>
    <property type="match status" value="1"/>
</dbReference>
<feature type="compositionally biased region" description="Low complexity" evidence="1">
    <location>
        <begin position="391"/>
        <end position="404"/>
    </location>
</feature>
<protein>
    <recommendedName>
        <fullName evidence="4">SET domain-containing protein</fullName>
    </recommendedName>
</protein>
<feature type="region of interest" description="Disordered" evidence="1">
    <location>
        <begin position="373"/>
        <end position="404"/>
    </location>
</feature>
<feature type="compositionally biased region" description="Acidic residues" evidence="1">
    <location>
        <begin position="376"/>
        <end position="387"/>
    </location>
</feature>
<proteinExistence type="predicted"/>
<feature type="compositionally biased region" description="Low complexity" evidence="1">
    <location>
        <begin position="153"/>
        <end position="165"/>
    </location>
</feature>
<reference evidence="2 3" key="1">
    <citation type="submission" date="2013-11" db="EMBL/GenBank/DDBJ databases">
        <title>The Genome Sequence of Phytophthora parasitica P10297.</title>
        <authorList>
            <consortium name="The Broad Institute Genomics Platform"/>
            <person name="Russ C."/>
            <person name="Tyler B."/>
            <person name="Panabieres F."/>
            <person name="Shan W."/>
            <person name="Tripathy S."/>
            <person name="Grunwald N."/>
            <person name="Machado M."/>
            <person name="Johnson C.S."/>
            <person name="Walker B."/>
            <person name="Young S.K."/>
            <person name="Zeng Q."/>
            <person name="Gargeya S."/>
            <person name="Fitzgerald M."/>
            <person name="Haas B."/>
            <person name="Abouelleil A."/>
            <person name="Allen A.W."/>
            <person name="Alvarado L."/>
            <person name="Arachchi H.M."/>
            <person name="Berlin A.M."/>
            <person name="Chapman S.B."/>
            <person name="Gainer-Dewar J."/>
            <person name="Goldberg J."/>
            <person name="Griggs A."/>
            <person name="Gujja S."/>
            <person name="Hansen M."/>
            <person name="Howarth C."/>
            <person name="Imamovic A."/>
            <person name="Ireland A."/>
            <person name="Larimer J."/>
            <person name="McCowan C."/>
            <person name="Murphy C."/>
            <person name="Pearson M."/>
            <person name="Poon T.W."/>
            <person name="Priest M."/>
            <person name="Roberts A."/>
            <person name="Saif S."/>
            <person name="Shea T."/>
            <person name="Sisk P."/>
            <person name="Sykes S."/>
            <person name="Wortman J."/>
            <person name="Nusbaum C."/>
            <person name="Birren B."/>
        </authorList>
    </citation>
    <scope>NUCLEOTIDE SEQUENCE [LARGE SCALE GENOMIC DNA]</scope>
    <source>
        <strain evidence="2 3">P10297</strain>
    </source>
</reference>
<feature type="region of interest" description="Disordered" evidence="1">
    <location>
        <begin position="123"/>
        <end position="237"/>
    </location>
</feature>
<sequence length="683" mass="75522">MVGLSAAQLPPMKLYTGDTIAYHTQMYVAGDPRGYRTAIVMHVDDSPGEAYTPIYVSTDAMIPPTMMVNKVLNRAGEEVKCHWRELRTNQLVLGEFQAPSDRTRFAESVQNIITAAFTGAFTGASDTGPATKAEVASRTTPRSDGSDDDDQVTSMTSSAPTTASTVVDHGFTDAHEYEEEYAYEERAPVPTPTNKIKAKPKSKKTALEKRPSTPPGHVQISAAPPKAGATPAQGHPSEEILQRTGTKIARKMTKGSVCVKTRKSSSRRLNRQISPARALIHGTNPPGHDGSAVSRKMNCHHDSYRLDSSSGQDVEIVSDEAGASGDLYRLNTLAFVCMNTSRVYKKKASSLNSGVKQVRDGGAEVDEKDAYLESEEKAEDIDSDPPDQPDQPEQLEQSSQPTPSQLTALHEILVVPTLAQREALYHRRKVGKVDYHVSKSRKIRYQNRRAPMRSGTNIFHAHNLKAKTMKDLFRMPGMRANLMNARKKKPGYIPPSQPDPNDAATGVMEPVPFPDYVTEISENIVPEGLYFVDAEDVDPCLCVGYCFAHCCRNADTAFYCTPDICRLDALCSNAPRIHPGLRIYNTRRLGLGVYTTQKLWAGEIEYEAMREGQPEEAMKQNSGYTMLLNEKIRRGNFVYIEALTAGSKARFFQNSSRPNVEFMEMQNRAQVKVLCRMISTVDA</sequence>
<evidence type="ECO:0000313" key="3">
    <source>
        <dbReference type="Proteomes" id="UP000018948"/>
    </source>
</evidence>
<dbReference type="Gene3D" id="2.170.270.10">
    <property type="entry name" value="SET domain"/>
    <property type="match status" value="1"/>
</dbReference>
<evidence type="ECO:0008006" key="4">
    <source>
        <dbReference type="Google" id="ProtNLM"/>
    </source>
</evidence>
<comment type="caution">
    <text evidence="2">The sequence shown here is derived from an EMBL/GenBank/DDBJ whole genome shotgun (WGS) entry which is preliminary data.</text>
</comment>
<feature type="region of interest" description="Disordered" evidence="1">
    <location>
        <begin position="348"/>
        <end position="367"/>
    </location>
</feature>
<accession>W2XYU6</accession>